<accession>A0A024T9M8</accession>
<protein>
    <submittedName>
        <fullName evidence="1">Uncharacterized protein</fullName>
    </submittedName>
</protein>
<reference evidence="1" key="1">
    <citation type="submission" date="2013-12" db="EMBL/GenBank/DDBJ databases">
        <title>The Genome Sequence of Aphanomyces invadans NJM9701.</title>
        <authorList>
            <consortium name="The Broad Institute Genomics Platform"/>
            <person name="Russ C."/>
            <person name="Tyler B."/>
            <person name="van West P."/>
            <person name="Dieguez-Uribeondo J."/>
            <person name="Young S.K."/>
            <person name="Zeng Q."/>
            <person name="Gargeya S."/>
            <person name="Fitzgerald M."/>
            <person name="Abouelleil A."/>
            <person name="Alvarado L."/>
            <person name="Chapman S.B."/>
            <person name="Gainer-Dewar J."/>
            <person name="Goldberg J."/>
            <person name="Griggs A."/>
            <person name="Gujja S."/>
            <person name="Hansen M."/>
            <person name="Howarth C."/>
            <person name="Imamovic A."/>
            <person name="Ireland A."/>
            <person name="Larimer J."/>
            <person name="McCowan C."/>
            <person name="Murphy C."/>
            <person name="Pearson M."/>
            <person name="Poon T.W."/>
            <person name="Priest M."/>
            <person name="Roberts A."/>
            <person name="Saif S."/>
            <person name="Shea T."/>
            <person name="Sykes S."/>
            <person name="Wortman J."/>
            <person name="Nusbaum C."/>
            <person name="Birren B."/>
        </authorList>
    </citation>
    <scope>NUCLEOTIDE SEQUENCE [LARGE SCALE GENOMIC DNA]</scope>
    <source>
        <strain evidence="1">NJM9701</strain>
    </source>
</reference>
<dbReference type="EMBL" id="KI914025">
    <property type="protein sequence ID" value="ETV90709.1"/>
    <property type="molecule type" value="Genomic_DNA"/>
</dbReference>
<dbReference type="Gene3D" id="3.30.420.10">
    <property type="entry name" value="Ribonuclease H-like superfamily/Ribonuclease H"/>
    <property type="match status" value="1"/>
</dbReference>
<gene>
    <name evidence="1" type="ORF">H310_14549</name>
</gene>
<dbReference type="PANTHER" id="PTHR47169">
    <property type="entry name" value="OS01G0541250 PROTEIN"/>
    <property type="match status" value="1"/>
</dbReference>
<dbReference type="GeneID" id="20091599"/>
<dbReference type="InterPro" id="IPR036397">
    <property type="entry name" value="RNaseH_sf"/>
</dbReference>
<dbReference type="OrthoDB" id="125932at2759"/>
<dbReference type="GO" id="GO:0003676">
    <property type="term" value="F:nucleic acid binding"/>
    <property type="evidence" value="ECO:0007669"/>
    <property type="project" value="InterPro"/>
</dbReference>
<proteinExistence type="predicted"/>
<sequence length="150" mass="16841">MNVLDLGFFRAIQSLQQTHHSNTYQEIVDATNQAWEDIDTWSLERNFLTLQCCLREVIMCAGENSYKIPHMKKVALKKCGRVPESISCGQDVFDTGCALLAQQDLVAVMRDLAIQTRADLKMNDILTALETVDLDEESVGDASKFNSHCV</sequence>
<dbReference type="RefSeq" id="XP_008880649.1">
    <property type="nucleotide sequence ID" value="XM_008882427.1"/>
</dbReference>
<dbReference type="AlphaFoldDB" id="A0A024T9M8"/>
<name>A0A024T9M8_9STRA</name>
<dbReference type="VEuPathDB" id="FungiDB:H310_14549"/>
<evidence type="ECO:0000313" key="1">
    <source>
        <dbReference type="EMBL" id="ETV90709.1"/>
    </source>
</evidence>
<organism evidence="1">
    <name type="scientific">Aphanomyces invadans</name>
    <dbReference type="NCBI Taxonomy" id="157072"/>
    <lineage>
        <taxon>Eukaryota</taxon>
        <taxon>Sar</taxon>
        <taxon>Stramenopiles</taxon>
        <taxon>Oomycota</taxon>
        <taxon>Saprolegniomycetes</taxon>
        <taxon>Saprolegniales</taxon>
        <taxon>Verrucalvaceae</taxon>
        <taxon>Aphanomyces</taxon>
    </lineage>
</organism>